<keyword evidence="1" id="KW-0732">Signal</keyword>
<proteinExistence type="predicted"/>
<dbReference type="AlphaFoldDB" id="A0A398BEB6"/>
<dbReference type="RefSeq" id="WP_119117190.1">
    <property type="nucleotide sequence ID" value="NZ_QWVS01000017.1"/>
</dbReference>
<dbReference type="Proteomes" id="UP000266016">
    <property type="component" value="Unassembled WGS sequence"/>
</dbReference>
<evidence type="ECO:0000256" key="1">
    <source>
        <dbReference type="SAM" id="SignalP"/>
    </source>
</evidence>
<comment type="caution">
    <text evidence="2">The sequence shown here is derived from an EMBL/GenBank/DDBJ whole genome shotgun (WGS) entry which is preliminary data.</text>
</comment>
<keyword evidence="3" id="KW-1185">Reference proteome</keyword>
<evidence type="ECO:0000313" key="2">
    <source>
        <dbReference type="EMBL" id="RID85923.1"/>
    </source>
</evidence>
<evidence type="ECO:0000313" key="3">
    <source>
        <dbReference type="Proteomes" id="UP000266016"/>
    </source>
</evidence>
<dbReference type="EMBL" id="QWVS01000017">
    <property type="protein sequence ID" value="RID85923.1"/>
    <property type="molecule type" value="Genomic_DNA"/>
</dbReference>
<protein>
    <submittedName>
        <fullName evidence="2">Uncharacterized protein</fullName>
    </submittedName>
</protein>
<feature type="chain" id="PRO_5017394032" evidence="1">
    <location>
        <begin position="27"/>
        <end position="193"/>
    </location>
</feature>
<gene>
    <name evidence="2" type="ORF">D1953_10750</name>
</gene>
<feature type="signal peptide" evidence="1">
    <location>
        <begin position="1"/>
        <end position="26"/>
    </location>
</feature>
<sequence length="193" mass="21909">MKKYLSMIIAIILLLSVSVFSSTAEAATTKSYTIKDQNMKKATFYVTTLSQKKEYDSTYYSYRFATKYAGKSKKTLSTKLRSEYYINGDTSCAAGSDDKVRIRNQQSSPTIIYFERGFCGDIGVLSMYTVKSGNLSKVKVPRDTYLNSIKYTGKNKLQGWSQYRGGDKTIYNFTFNPKTNSLKLVNSYTKYAN</sequence>
<reference evidence="2 3" key="1">
    <citation type="submission" date="2018-08" db="EMBL/GenBank/DDBJ databases">
        <title>Bacillus jemisoniae sp. nov., Bacillus chryseoplanitiae sp. nov., Bacillus resnikiae sp. nov., and Bacillus frankliniae sp. nov., isolated from Viking spacecraft and associated surfaces.</title>
        <authorList>
            <person name="Seuylemezian A."/>
            <person name="Vaishampayan P."/>
        </authorList>
    </citation>
    <scope>NUCLEOTIDE SEQUENCE [LARGE SCALE GENOMIC DNA]</scope>
    <source>
        <strain evidence="2 3">MA001</strain>
    </source>
</reference>
<name>A0A398BEB6_9BACI</name>
<accession>A0A398BEB6</accession>
<organism evidence="2 3">
    <name type="scientific">Peribacillus asahii</name>
    <dbReference type="NCBI Taxonomy" id="228899"/>
    <lineage>
        <taxon>Bacteria</taxon>
        <taxon>Bacillati</taxon>
        <taxon>Bacillota</taxon>
        <taxon>Bacilli</taxon>
        <taxon>Bacillales</taxon>
        <taxon>Bacillaceae</taxon>
        <taxon>Peribacillus</taxon>
    </lineage>
</organism>